<protein>
    <submittedName>
        <fullName evidence="3">Uncharacterized protein LOC105362817</fullName>
    </submittedName>
</protein>
<feature type="compositionally biased region" description="Polar residues" evidence="1">
    <location>
        <begin position="27"/>
        <end position="41"/>
    </location>
</feature>
<dbReference type="KEGG" id="csol:105362817"/>
<accession>A0AAJ7DW54</accession>
<feature type="region of interest" description="Disordered" evidence="1">
    <location>
        <begin position="1"/>
        <end position="41"/>
    </location>
</feature>
<evidence type="ECO:0000313" key="2">
    <source>
        <dbReference type="Proteomes" id="UP000695007"/>
    </source>
</evidence>
<name>A0AAJ7DW54_9HYME</name>
<evidence type="ECO:0000313" key="3">
    <source>
        <dbReference type="RefSeq" id="XP_011498617.1"/>
    </source>
</evidence>
<dbReference type="GeneID" id="105362817"/>
<organism evidence="2 3">
    <name type="scientific">Ceratosolen solmsi marchali</name>
    <dbReference type="NCBI Taxonomy" id="326594"/>
    <lineage>
        <taxon>Eukaryota</taxon>
        <taxon>Metazoa</taxon>
        <taxon>Ecdysozoa</taxon>
        <taxon>Arthropoda</taxon>
        <taxon>Hexapoda</taxon>
        <taxon>Insecta</taxon>
        <taxon>Pterygota</taxon>
        <taxon>Neoptera</taxon>
        <taxon>Endopterygota</taxon>
        <taxon>Hymenoptera</taxon>
        <taxon>Apocrita</taxon>
        <taxon>Proctotrupomorpha</taxon>
        <taxon>Chalcidoidea</taxon>
        <taxon>Agaonidae</taxon>
        <taxon>Agaoninae</taxon>
        <taxon>Ceratosolen</taxon>
    </lineage>
</organism>
<dbReference type="AlphaFoldDB" id="A0AAJ7DW54"/>
<keyword evidence="2" id="KW-1185">Reference proteome</keyword>
<proteinExistence type="predicted"/>
<dbReference type="RefSeq" id="XP_011498617.1">
    <property type="nucleotide sequence ID" value="XM_011500315.1"/>
</dbReference>
<evidence type="ECO:0000256" key="1">
    <source>
        <dbReference type="SAM" id="MobiDB-lite"/>
    </source>
</evidence>
<reference evidence="3" key="1">
    <citation type="submission" date="2025-08" db="UniProtKB">
        <authorList>
            <consortium name="RefSeq"/>
        </authorList>
    </citation>
    <scope>IDENTIFICATION</scope>
</reference>
<dbReference type="Proteomes" id="UP000695007">
    <property type="component" value="Unplaced"/>
</dbReference>
<gene>
    <name evidence="3" type="primary">LOC105362817</name>
</gene>
<sequence length="160" mass="18915">MNSRSKKWYDSNRKLTSLRFSDKKNQQNENNATRSSNKKSSNICQNFFVNEELKSQKRQGEKHVTDKLPSIYLQRNRNNNYHANSSMYVLSNNCKIRSTTTRERPTQGLSPRKPSAYIRSPMTKITKREANDYHFHSTSFDSSRLSLRKSYEQKFKYNAN</sequence>